<dbReference type="AlphaFoldDB" id="A0A975IX71"/>
<dbReference type="Proteomes" id="UP000676409">
    <property type="component" value="Chromosome"/>
</dbReference>
<proteinExistence type="predicted"/>
<protein>
    <submittedName>
        <fullName evidence="1">Uncharacterized protein</fullName>
    </submittedName>
</protein>
<evidence type="ECO:0000313" key="2">
    <source>
        <dbReference type="Proteomes" id="UP000676409"/>
    </source>
</evidence>
<organism evidence="1 2">
    <name type="scientific">Phenylobacterium montanum</name>
    <dbReference type="NCBI Taxonomy" id="2823693"/>
    <lineage>
        <taxon>Bacteria</taxon>
        <taxon>Pseudomonadati</taxon>
        <taxon>Pseudomonadota</taxon>
        <taxon>Alphaproteobacteria</taxon>
        <taxon>Caulobacterales</taxon>
        <taxon>Caulobacteraceae</taxon>
        <taxon>Phenylobacterium</taxon>
    </lineage>
</organism>
<reference evidence="1" key="1">
    <citation type="submission" date="2021-04" db="EMBL/GenBank/DDBJ databases">
        <title>The complete genome sequence of Caulobacter sp. S6.</title>
        <authorList>
            <person name="Tang Y."/>
            <person name="Ouyang W."/>
            <person name="Liu Q."/>
            <person name="Huang B."/>
            <person name="Guo Z."/>
            <person name="Lei P."/>
        </authorList>
    </citation>
    <scope>NUCLEOTIDE SEQUENCE</scope>
    <source>
        <strain evidence="1">S6</strain>
    </source>
</reference>
<dbReference type="RefSeq" id="WP_211940635.1">
    <property type="nucleotide sequence ID" value="NZ_CP073078.1"/>
</dbReference>
<evidence type="ECO:0000313" key="1">
    <source>
        <dbReference type="EMBL" id="QUD90585.1"/>
    </source>
</evidence>
<gene>
    <name evidence="1" type="ORF">KCG34_12290</name>
</gene>
<dbReference type="KEGG" id="caul:KCG34_12290"/>
<keyword evidence="2" id="KW-1185">Reference proteome</keyword>
<sequence length="119" mass="13330">MNTEITTHRRVDGEVTTIASARRSSRSRSTGIDPRLMNAQETARYLGHQSRAVLSEIPVSPIRLSANGVGRGQLWDRHAIDQWLDELSGIRHPTADSAPAKDDLEDELNAWRRTRGQCN</sequence>
<dbReference type="EMBL" id="CP073078">
    <property type="protein sequence ID" value="QUD90585.1"/>
    <property type="molecule type" value="Genomic_DNA"/>
</dbReference>
<name>A0A975IX71_9CAUL</name>
<accession>A0A975IX71</accession>